<dbReference type="EMBL" id="FRFD01000004">
    <property type="protein sequence ID" value="SHO46769.1"/>
    <property type="molecule type" value="Genomic_DNA"/>
</dbReference>
<dbReference type="InterPro" id="IPR024510">
    <property type="entry name" value="DUF2589"/>
</dbReference>
<dbReference type="Pfam" id="PF11655">
    <property type="entry name" value="DUF2589"/>
    <property type="match status" value="1"/>
</dbReference>
<gene>
    <name evidence="2" type="ORF">SAMN02745217_01281</name>
</gene>
<keyword evidence="3" id="KW-1185">Reference proteome</keyword>
<evidence type="ECO:0000313" key="2">
    <source>
        <dbReference type="EMBL" id="SHO46769.1"/>
    </source>
</evidence>
<dbReference type="Proteomes" id="UP000184612">
    <property type="component" value="Unassembled WGS sequence"/>
</dbReference>
<dbReference type="RefSeq" id="WP_073588032.1">
    <property type="nucleotide sequence ID" value="NZ_FRFD01000004.1"/>
</dbReference>
<organism evidence="2 3">
    <name type="scientific">Anaerocolumna xylanovorans DSM 12503</name>
    <dbReference type="NCBI Taxonomy" id="1121345"/>
    <lineage>
        <taxon>Bacteria</taxon>
        <taxon>Bacillati</taxon>
        <taxon>Bacillota</taxon>
        <taxon>Clostridia</taxon>
        <taxon>Lachnospirales</taxon>
        <taxon>Lachnospiraceae</taxon>
        <taxon>Anaerocolumna</taxon>
    </lineage>
</organism>
<dbReference type="InterPro" id="IPR025295">
    <property type="entry name" value="eCIS_core_dom"/>
</dbReference>
<accession>A0A1M7Y3P2</accession>
<reference evidence="2 3" key="1">
    <citation type="submission" date="2016-12" db="EMBL/GenBank/DDBJ databases">
        <authorList>
            <person name="Song W.-J."/>
            <person name="Kurnit D.M."/>
        </authorList>
    </citation>
    <scope>NUCLEOTIDE SEQUENCE [LARGE SCALE GENOMIC DNA]</scope>
    <source>
        <strain evidence="2 3">DSM 12503</strain>
    </source>
</reference>
<dbReference type="Pfam" id="PF13699">
    <property type="entry name" value="eCIS_core"/>
    <property type="match status" value="1"/>
</dbReference>
<dbReference type="STRING" id="1121345.SAMN02745217_01281"/>
<feature type="domain" description="eCIS core" evidence="1">
    <location>
        <begin position="10"/>
        <end position="77"/>
    </location>
</feature>
<evidence type="ECO:0000313" key="3">
    <source>
        <dbReference type="Proteomes" id="UP000184612"/>
    </source>
</evidence>
<proteinExistence type="predicted"/>
<protein>
    <recommendedName>
        <fullName evidence="1">eCIS core domain-containing protein</fullName>
    </recommendedName>
</protein>
<evidence type="ECO:0000259" key="1">
    <source>
        <dbReference type="Pfam" id="PF13699"/>
    </source>
</evidence>
<dbReference type="AlphaFoldDB" id="A0A1M7Y3P2"/>
<dbReference type="OrthoDB" id="292792at2"/>
<sequence length="145" mass="16225">MAEQEKKAGIPEKIEHRMDLSAENSFNSIQVHYNSDKSAQIEGTAHAYSQSNDIHMAPGREMHLPHEQSHVVQQRTGRPHCSEQIDIGNKENPFSSLDMNHLIGKPLQAACNAQSQLSQRTADFLGQIGIDKNDEISINKDIKKI</sequence>
<name>A0A1M7Y3P2_9FIRM</name>